<dbReference type="SUPFAM" id="SSF56935">
    <property type="entry name" value="Porins"/>
    <property type="match status" value="1"/>
</dbReference>
<dbReference type="PANTHER" id="PTHR30069:SF46">
    <property type="entry name" value="OAR PROTEIN"/>
    <property type="match status" value="1"/>
</dbReference>
<keyword evidence="4" id="KW-0812">Transmembrane</keyword>
<feature type="region of interest" description="Disordered" evidence="7">
    <location>
        <begin position="384"/>
        <end position="405"/>
    </location>
</feature>
<keyword evidence="10" id="KW-0121">Carboxypeptidase</keyword>
<evidence type="ECO:0000256" key="2">
    <source>
        <dbReference type="ARBA" id="ARBA00022448"/>
    </source>
</evidence>
<dbReference type="GO" id="GO:0015344">
    <property type="term" value="F:siderophore uptake transmembrane transporter activity"/>
    <property type="evidence" value="ECO:0007669"/>
    <property type="project" value="TreeGrafter"/>
</dbReference>
<keyword evidence="6" id="KW-0998">Cell outer membrane</keyword>
<keyword evidence="5" id="KW-0472">Membrane</keyword>
<evidence type="ECO:0000313" key="11">
    <source>
        <dbReference type="Proteomes" id="UP001163821"/>
    </source>
</evidence>
<evidence type="ECO:0000256" key="8">
    <source>
        <dbReference type="SAM" id="SignalP"/>
    </source>
</evidence>
<evidence type="ECO:0000259" key="9">
    <source>
        <dbReference type="Pfam" id="PF25183"/>
    </source>
</evidence>
<dbReference type="InterPro" id="IPR039426">
    <property type="entry name" value="TonB-dep_rcpt-like"/>
</dbReference>
<dbReference type="AlphaFoldDB" id="A0AA41YA11"/>
<dbReference type="GO" id="GO:0044718">
    <property type="term" value="P:siderophore transmembrane transport"/>
    <property type="evidence" value="ECO:0007669"/>
    <property type="project" value="TreeGrafter"/>
</dbReference>
<dbReference type="SUPFAM" id="SSF49452">
    <property type="entry name" value="Starch-binding domain-like"/>
    <property type="match status" value="1"/>
</dbReference>
<protein>
    <submittedName>
        <fullName evidence="10">Carboxypeptidase regulatory-like domain-containing protein</fullName>
    </submittedName>
</protein>
<dbReference type="GO" id="GO:0004180">
    <property type="term" value="F:carboxypeptidase activity"/>
    <property type="evidence" value="ECO:0007669"/>
    <property type="project" value="UniProtKB-KW"/>
</dbReference>
<evidence type="ECO:0000256" key="6">
    <source>
        <dbReference type="ARBA" id="ARBA00023237"/>
    </source>
</evidence>
<sequence>MKALLKHFSLLILFLVLSYSVIAQVTTSSLSGIVSDKSGEALPGATVVAIHQPSGTQYGTVTNSEGRYIVNGMRPGGPYTVNVSFIGYSAATYTGINLNLGESMVLEASLVESSVDIGEVMVFGSAESNMRSDRAGAITNLSTRQISEMPTISRSVNDLIRLTPQATINSNGANIGGGNYRQSFVTVDGAAFNNAFGIGQNLPASGSPISLDALDQISISVTPFDVRQSGFTGASINAVTRSGDNEFSGSAYTYLNNESFKGNKVGDVSFTKNESEYKLYGIRIGGPIIKDKLFFFVNYEKEESIEPGPARVAATAANPYTDGSDNVARPTAAQMDEIKNYLISSYQYDPGAYQGYSSESPGSKFFARIDWNINNDHKFNIRYSDTKAKNPSNPSTSTSGLGDRSFTTNSRTAMTALFFENARYYQETNFSSLAGELNSRFNDGKVSNLLRVSYSHQDEPRSTAGGAFPFVDIVEDGNVYTSFGTELFSYGNLRDVKTLNVTDEVTFSIKNHNFLAGVQFEHNTTKNGFQRFGAGYYQFNTWQDFVDNNPNQFAITHSFNEDFSQAFPTFKYKQLSAYIQDEVTLSERFKMQAGIRVELPVYPDLDTYNEQVANTSLSAGDYNYPTLMKNYDTRDLPSTKLMVSPRVGFNYDLVGDRSLVLRGGSGLFTGRIPFVWIVAQSGDAGVLQTTYTATQTNGKTIPSFTSDRIAMLQQIYPSGITASTASISSVTLIDNDLKLPQTWKTSLALDAKLPGGINATLEGIINKDINPAVVTNAGIKPGAYTDIPGYADNRPYYGKYYDNTLRNAYLLTNAEKEGYYYSITAKLEKSFGFGLDAMVAYTRSESKNVTDGVGDQIASAWYTPYNTFGANVQELSYASYVMPHRLIGALSYRKEYLKNLQTTVSLFYEGGPSGRISYTYTAAVLGDGGAYNLIYVPKTKDELTFADYTFKDASGATQTYSAAQQADDFWAFVNSNDYLKDRKGRYAERNGHVYPWSHTFDLKITQDIFTKVGGKRNTLQVGLDIKNFGNLLNNKWGSQWSYTQSAVLKQTNQRAQGTTVVPVYNFVRNGVNMLDDDYTKTIGYNSTYSMQLTLRYIFN</sequence>
<feature type="signal peptide" evidence="8">
    <location>
        <begin position="1"/>
        <end position="23"/>
    </location>
</feature>
<evidence type="ECO:0000313" key="10">
    <source>
        <dbReference type="EMBL" id="MCW0482020.1"/>
    </source>
</evidence>
<keyword evidence="11" id="KW-1185">Reference proteome</keyword>
<dbReference type="Pfam" id="PF25183">
    <property type="entry name" value="OMP_b-brl_4"/>
    <property type="match status" value="1"/>
</dbReference>
<dbReference type="InterPro" id="IPR057601">
    <property type="entry name" value="Oar-like_b-barrel"/>
</dbReference>
<evidence type="ECO:0000256" key="3">
    <source>
        <dbReference type="ARBA" id="ARBA00022452"/>
    </source>
</evidence>
<dbReference type="Gene3D" id="2.170.130.10">
    <property type="entry name" value="TonB-dependent receptor, plug domain"/>
    <property type="match status" value="1"/>
</dbReference>
<feature type="compositionally biased region" description="Polar residues" evidence="7">
    <location>
        <begin position="389"/>
        <end position="405"/>
    </location>
</feature>
<evidence type="ECO:0000256" key="7">
    <source>
        <dbReference type="SAM" id="MobiDB-lite"/>
    </source>
</evidence>
<keyword evidence="8" id="KW-0732">Signal</keyword>
<dbReference type="PANTHER" id="PTHR30069">
    <property type="entry name" value="TONB-DEPENDENT OUTER MEMBRANE RECEPTOR"/>
    <property type="match status" value="1"/>
</dbReference>
<feature type="chain" id="PRO_5041260218" evidence="8">
    <location>
        <begin position="24"/>
        <end position="1099"/>
    </location>
</feature>
<feature type="domain" description="TonB-dependent transporter Oar-like beta-barrel" evidence="9">
    <location>
        <begin position="239"/>
        <end position="1030"/>
    </location>
</feature>
<evidence type="ECO:0000256" key="4">
    <source>
        <dbReference type="ARBA" id="ARBA00022692"/>
    </source>
</evidence>
<keyword evidence="10" id="KW-0378">Hydrolase</keyword>
<dbReference type="Proteomes" id="UP001163821">
    <property type="component" value="Unassembled WGS sequence"/>
</dbReference>
<dbReference type="Pfam" id="PF13620">
    <property type="entry name" value="CarboxypepD_reg"/>
    <property type="match status" value="1"/>
</dbReference>
<gene>
    <name evidence="10" type="ORF">N2K84_04700</name>
</gene>
<keyword evidence="10" id="KW-0645">Protease</keyword>
<proteinExistence type="predicted"/>
<comment type="caution">
    <text evidence="10">The sequence shown here is derived from an EMBL/GenBank/DDBJ whole genome shotgun (WGS) entry which is preliminary data.</text>
</comment>
<dbReference type="Gene3D" id="2.60.40.1120">
    <property type="entry name" value="Carboxypeptidase-like, regulatory domain"/>
    <property type="match status" value="1"/>
</dbReference>
<keyword evidence="3" id="KW-1134">Transmembrane beta strand</keyword>
<dbReference type="InterPro" id="IPR036942">
    <property type="entry name" value="Beta-barrel_TonB_sf"/>
</dbReference>
<comment type="subcellular location">
    <subcellularLocation>
        <location evidence="1">Cell outer membrane</location>
        <topology evidence="1">Multi-pass membrane protein</topology>
    </subcellularLocation>
</comment>
<dbReference type="Gene3D" id="2.40.170.20">
    <property type="entry name" value="TonB-dependent receptor, beta-barrel domain"/>
    <property type="match status" value="1"/>
</dbReference>
<keyword evidence="2" id="KW-0813">Transport</keyword>
<organism evidence="10 11">
    <name type="scientific">Gaoshiqia sediminis</name>
    <dbReference type="NCBI Taxonomy" id="2986998"/>
    <lineage>
        <taxon>Bacteria</taxon>
        <taxon>Pseudomonadati</taxon>
        <taxon>Bacteroidota</taxon>
        <taxon>Bacteroidia</taxon>
        <taxon>Marinilabiliales</taxon>
        <taxon>Prolixibacteraceae</taxon>
        <taxon>Gaoshiqia</taxon>
    </lineage>
</organism>
<name>A0AA41YA11_9BACT</name>
<dbReference type="InterPro" id="IPR013784">
    <property type="entry name" value="Carb-bd-like_fold"/>
</dbReference>
<accession>A0AA41YA11</accession>
<evidence type="ECO:0000256" key="1">
    <source>
        <dbReference type="ARBA" id="ARBA00004571"/>
    </source>
</evidence>
<dbReference type="GO" id="GO:0009279">
    <property type="term" value="C:cell outer membrane"/>
    <property type="evidence" value="ECO:0007669"/>
    <property type="project" value="UniProtKB-SubCell"/>
</dbReference>
<dbReference type="RefSeq" id="WP_282590625.1">
    <property type="nucleotide sequence ID" value="NZ_JAPAAF010000004.1"/>
</dbReference>
<evidence type="ECO:0000256" key="5">
    <source>
        <dbReference type="ARBA" id="ARBA00023136"/>
    </source>
</evidence>
<dbReference type="EMBL" id="JAPAAF010000004">
    <property type="protein sequence ID" value="MCW0482020.1"/>
    <property type="molecule type" value="Genomic_DNA"/>
</dbReference>
<dbReference type="GO" id="GO:0030246">
    <property type="term" value="F:carbohydrate binding"/>
    <property type="evidence" value="ECO:0007669"/>
    <property type="project" value="InterPro"/>
</dbReference>
<dbReference type="InterPro" id="IPR037066">
    <property type="entry name" value="Plug_dom_sf"/>
</dbReference>
<reference evidence="10" key="1">
    <citation type="submission" date="2022-10" db="EMBL/GenBank/DDBJ databases">
        <title>Gaoshiqiia sediminis gen. nov., sp. nov., isolated from coastal sediment.</title>
        <authorList>
            <person name="Yu W.X."/>
            <person name="Mu D.S."/>
            <person name="Du J.Z."/>
            <person name="Liang Y.Q."/>
        </authorList>
    </citation>
    <scope>NUCLEOTIDE SEQUENCE</scope>
    <source>
        <strain evidence="10">A06</strain>
    </source>
</reference>